<protein>
    <submittedName>
        <fullName evidence="2">Uncharacterized protein</fullName>
    </submittedName>
</protein>
<keyword evidence="1" id="KW-0472">Membrane</keyword>
<reference evidence="2 3" key="1">
    <citation type="submission" date="2017-06" db="EMBL/GenBank/DDBJ databases">
        <title>Genome of Fusarium nygamai isolate CS10214.</title>
        <authorList>
            <person name="Gardiner D.M."/>
            <person name="Obanor F."/>
            <person name="Kazan K."/>
        </authorList>
    </citation>
    <scope>NUCLEOTIDE SEQUENCE [LARGE SCALE GENOMIC DNA]</scope>
    <source>
        <strain evidence="2 3">CS10214</strain>
    </source>
</reference>
<gene>
    <name evidence="2" type="ORF">FNYG_01748</name>
</gene>
<proteinExistence type="predicted"/>
<keyword evidence="1" id="KW-0812">Transmembrane</keyword>
<feature type="transmembrane region" description="Helical" evidence="1">
    <location>
        <begin position="62"/>
        <end position="83"/>
    </location>
</feature>
<evidence type="ECO:0000313" key="2">
    <source>
        <dbReference type="EMBL" id="PNP84924.1"/>
    </source>
</evidence>
<dbReference type="Proteomes" id="UP000236664">
    <property type="component" value="Unassembled WGS sequence"/>
</dbReference>
<comment type="caution">
    <text evidence="2">The sequence shown here is derived from an EMBL/GenBank/DDBJ whole genome shotgun (WGS) entry which is preliminary data.</text>
</comment>
<organism evidence="2 3">
    <name type="scientific">Gibberella nygamai</name>
    <name type="common">Bean root rot disease fungus</name>
    <name type="synonym">Fusarium nygamai</name>
    <dbReference type="NCBI Taxonomy" id="42673"/>
    <lineage>
        <taxon>Eukaryota</taxon>
        <taxon>Fungi</taxon>
        <taxon>Dikarya</taxon>
        <taxon>Ascomycota</taxon>
        <taxon>Pezizomycotina</taxon>
        <taxon>Sordariomycetes</taxon>
        <taxon>Hypocreomycetidae</taxon>
        <taxon>Hypocreales</taxon>
        <taxon>Nectriaceae</taxon>
        <taxon>Fusarium</taxon>
        <taxon>Fusarium fujikuroi species complex</taxon>
    </lineage>
</organism>
<evidence type="ECO:0000256" key="1">
    <source>
        <dbReference type="SAM" id="Phobius"/>
    </source>
</evidence>
<keyword evidence="3" id="KW-1185">Reference proteome</keyword>
<name>A0A2K0WRQ6_GIBNY</name>
<sequence>MRNMNLIPAGPRRTSIVWPIFASDIIQPSPPVTDSNLATTPDHAVELPFRSANYRSHFNKDLIILLNFHGLFIGTCLAVTSNLHNGVLPFDRETWWTRVGSWLQS</sequence>
<dbReference type="AlphaFoldDB" id="A0A2K0WRQ6"/>
<accession>A0A2K0WRQ6</accession>
<evidence type="ECO:0000313" key="3">
    <source>
        <dbReference type="Proteomes" id="UP000236664"/>
    </source>
</evidence>
<keyword evidence="1" id="KW-1133">Transmembrane helix</keyword>
<dbReference type="EMBL" id="MTQA01000037">
    <property type="protein sequence ID" value="PNP84924.1"/>
    <property type="molecule type" value="Genomic_DNA"/>
</dbReference>